<proteinExistence type="predicted"/>
<feature type="transmembrane region" description="Helical" evidence="1">
    <location>
        <begin position="50"/>
        <end position="69"/>
    </location>
</feature>
<keyword evidence="1" id="KW-0812">Transmembrane</keyword>
<gene>
    <name evidence="3" type="ORF">GM50_3285</name>
</gene>
<protein>
    <recommendedName>
        <fullName evidence="2">TadE-like domain-containing protein</fullName>
    </recommendedName>
</protein>
<name>A0A094Q9J7_9ZZZZ</name>
<accession>A0A094Q9J7</accession>
<keyword evidence="1" id="KW-0472">Membrane</keyword>
<dbReference type="AlphaFoldDB" id="A0A094Q9J7"/>
<organism evidence="3">
    <name type="scientific">freshwater metagenome</name>
    <dbReference type="NCBI Taxonomy" id="449393"/>
    <lineage>
        <taxon>unclassified sequences</taxon>
        <taxon>metagenomes</taxon>
        <taxon>ecological metagenomes</taxon>
    </lineage>
</organism>
<reference evidence="3" key="1">
    <citation type="submission" date="2014-05" db="EMBL/GenBank/DDBJ databases">
        <title>Key roles for freshwater Actinobacteria revealed by deep metagenomic sequencing.</title>
        <authorList>
            <person name="Ghai R."/>
            <person name="Mizuno C.M."/>
            <person name="Picazo A."/>
            <person name="Camacho A."/>
            <person name="Rodriguez-Valera F."/>
        </authorList>
    </citation>
    <scope>NUCLEOTIDE SEQUENCE</scope>
</reference>
<keyword evidence="1" id="KW-1133">Transmembrane helix</keyword>
<sequence>MGKVWQSLRTHDKRLEEVPGILRDVKASEKARNPRLRSYVRSIKGERGSASVEFVLLALPLFIPIFIFLNQFSNLSSQEMALQTLARESVRAFVESDSDQSGGALVNQVIIQGGTKLGLKADEISEIETEINCSTTPCHLSNSRVRITLTLESGNGGRVVQASAQQYFSPWSN</sequence>
<dbReference type="Pfam" id="PF07811">
    <property type="entry name" value="TadE"/>
    <property type="match status" value="1"/>
</dbReference>
<evidence type="ECO:0000256" key="1">
    <source>
        <dbReference type="SAM" id="Phobius"/>
    </source>
</evidence>
<feature type="domain" description="TadE-like" evidence="2">
    <location>
        <begin position="48"/>
        <end position="91"/>
    </location>
</feature>
<evidence type="ECO:0000313" key="3">
    <source>
        <dbReference type="EMBL" id="KGA20052.1"/>
    </source>
</evidence>
<dbReference type="EMBL" id="JNSK01000006">
    <property type="protein sequence ID" value="KGA20052.1"/>
    <property type="molecule type" value="Genomic_DNA"/>
</dbReference>
<comment type="caution">
    <text evidence="3">The sequence shown here is derived from an EMBL/GenBank/DDBJ whole genome shotgun (WGS) entry which is preliminary data.</text>
</comment>
<evidence type="ECO:0000259" key="2">
    <source>
        <dbReference type="Pfam" id="PF07811"/>
    </source>
</evidence>
<dbReference type="InterPro" id="IPR012495">
    <property type="entry name" value="TadE-like_dom"/>
</dbReference>